<dbReference type="AlphaFoldDB" id="A0A3E0U8B7"/>
<keyword evidence="1" id="KW-1133">Transmembrane helix</keyword>
<feature type="transmembrane region" description="Helical" evidence="1">
    <location>
        <begin position="21"/>
        <end position="40"/>
    </location>
</feature>
<sequence>MTESQPLSSETSEKPESKSNSLAILLAVIVALGAASYLYFSGEKTVPAPTEPVVVPQPEVVVEPEVQEVIEEVVEVAPEPIVELPQIIEEPVVEEVPKVELPLLDNSDSWVKQKLSELTWRKELLRLVIDDDMVRRLVVFTDNFAQGLVSYEYSPLTQPKTKFSATELNADTQPADTTLNSVDNLDNSSVNAMAKQQWLWNDAQSARFKLYVDLLRSFEPEQLATWYFELKPLIDQAYGELGYEDQDFTEVLQDALVRVLDMEFPNDDVVLVRPSVMYKYAEQDLEQLPEADKLLLRVGKDNLLVIKSFLLEFSDALARAQAEQ</sequence>
<organism evidence="2 3">
    <name type="scientific">Thalassotalea euphylliae</name>
    <dbReference type="NCBI Taxonomy" id="1655234"/>
    <lineage>
        <taxon>Bacteria</taxon>
        <taxon>Pseudomonadati</taxon>
        <taxon>Pseudomonadota</taxon>
        <taxon>Gammaproteobacteria</taxon>
        <taxon>Alteromonadales</taxon>
        <taxon>Colwelliaceae</taxon>
        <taxon>Thalassotalea</taxon>
    </lineage>
</organism>
<evidence type="ECO:0000313" key="2">
    <source>
        <dbReference type="EMBL" id="REL32355.1"/>
    </source>
</evidence>
<keyword evidence="1" id="KW-0812">Transmembrane</keyword>
<proteinExistence type="predicted"/>
<dbReference type="EMBL" id="QUOT01000001">
    <property type="protein sequence ID" value="REL32355.1"/>
    <property type="molecule type" value="Genomic_DNA"/>
</dbReference>
<reference evidence="3" key="1">
    <citation type="submission" date="2018-08" db="EMBL/GenBank/DDBJ databases">
        <title>Thalassotalea euphylliae genome.</title>
        <authorList>
            <person name="Summers S."/>
            <person name="Rice S.A."/>
            <person name="Freckelton M.L."/>
            <person name="Nedved B.T."/>
            <person name="Hadfield M.G."/>
        </authorList>
    </citation>
    <scope>NUCLEOTIDE SEQUENCE [LARGE SCALE GENOMIC DNA]</scope>
    <source>
        <strain evidence="3">H3</strain>
    </source>
</reference>
<evidence type="ECO:0000313" key="3">
    <source>
        <dbReference type="Proteomes" id="UP000256899"/>
    </source>
</evidence>
<dbReference type="RefSeq" id="WP_116017863.1">
    <property type="nucleotide sequence ID" value="NZ_QUOT01000001.1"/>
</dbReference>
<dbReference type="Proteomes" id="UP000256899">
    <property type="component" value="Unassembled WGS sequence"/>
</dbReference>
<dbReference type="Pfam" id="PF11219">
    <property type="entry name" value="DUF3014"/>
    <property type="match status" value="1"/>
</dbReference>
<accession>A0A3E0U8B7</accession>
<name>A0A3E0U8B7_9GAMM</name>
<dbReference type="InterPro" id="IPR021382">
    <property type="entry name" value="DUF3014"/>
</dbReference>
<keyword evidence="3" id="KW-1185">Reference proteome</keyword>
<evidence type="ECO:0000256" key="1">
    <source>
        <dbReference type="SAM" id="Phobius"/>
    </source>
</evidence>
<keyword evidence="1" id="KW-0472">Membrane</keyword>
<comment type="caution">
    <text evidence="2">The sequence shown here is derived from an EMBL/GenBank/DDBJ whole genome shotgun (WGS) entry which is preliminary data.</text>
</comment>
<gene>
    <name evidence="2" type="ORF">DXX94_17460</name>
</gene>
<protein>
    <submittedName>
        <fullName evidence="2">DUF3014 domain-containing protein</fullName>
    </submittedName>
</protein>